<dbReference type="CDD" id="cd09917">
    <property type="entry name" value="F-box_SF"/>
    <property type="match status" value="1"/>
</dbReference>
<protein>
    <recommendedName>
        <fullName evidence="3">F-box domain-containing protein</fullName>
    </recommendedName>
</protein>
<keyword evidence="2" id="KW-1185">Reference proteome</keyword>
<dbReference type="Proteomes" id="UP000756132">
    <property type="component" value="Chromosome 4"/>
</dbReference>
<dbReference type="SUPFAM" id="SSF81383">
    <property type="entry name" value="F-box domain"/>
    <property type="match status" value="1"/>
</dbReference>
<dbReference type="EMBL" id="CP090166">
    <property type="protein sequence ID" value="UJO16050.1"/>
    <property type="molecule type" value="Genomic_DNA"/>
</dbReference>
<accession>A0A9Q8P7E2</accession>
<reference evidence="1" key="1">
    <citation type="submission" date="2021-12" db="EMBL/GenBank/DDBJ databases">
        <authorList>
            <person name="Zaccaron A."/>
            <person name="Stergiopoulos I."/>
        </authorList>
    </citation>
    <scope>NUCLEOTIDE SEQUENCE</scope>
    <source>
        <strain evidence="1">Race5_Kim</strain>
    </source>
</reference>
<sequence>MKASQRTFDIAELRDQILQYLPAKDLLLLQRVNGAWHQSISTESSTQFRAKAMLFQETSSEGASTEQAPRFNKLILNRLKRNGQASTIIQLDNNTHIELALRHHLCHHIGWNHHLTVYMDEHAASTPLPAQSQYDMYLVQSSLTIFLEVKVHSPAIDKHSISITALVKAARLGDVVKAAQKLFIWAGGNDPRYVSRAQKAEYKKKWKMLCSHEDLEMFCGLVPHFGRTSQC</sequence>
<proteinExistence type="predicted"/>
<gene>
    <name evidence="1" type="ORF">CLAFUR5_05357</name>
</gene>
<dbReference type="KEGG" id="ffu:CLAFUR5_05357"/>
<dbReference type="RefSeq" id="XP_047760416.1">
    <property type="nucleotide sequence ID" value="XM_047904505.1"/>
</dbReference>
<evidence type="ECO:0000313" key="2">
    <source>
        <dbReference type="Proteomes" id="UP000756132"/>
    </source>
</evidence>
<dbReference type="InterPro" id="IPR036047">
    <property type="entry name" value="F-box-like_dom_sf"/>
</dbReference>
<dbReference type="AlphaFoldDB" id="A0A9Q8P7E2"/>
<name>A0A9Q8P7E2_PASFU</name>
<evidence type="ECO:0000313" key="1">
    <source>
        <dbReference type="EMBL" id="UJO16050.1"/>
    </source>
</evidence>
<dbReference type="GeneID" id="71985235"/>
<reference evidence="1" key="2">
    <citation type="journal article" date="2022" name="Microb. Genom.">
        <title>A chromosome-scale genome assembly of the tomato pathogen Cladosporium fulvum reveals a compartmentalized genome architecture and the presence of a dispensable chromosome.</title>
        <authorList>
            <person name="Zaccaron A.Z."/>
            <person name="Chen L.H."/>
            <person name="Samaras A."/>
            <person name="Stergiopoulos I."/>
        </authorList>
    </citation>
    <scope>NUCLEOTIDE SEQUENCE</scope>
    <source>
        <strain evidence="1">Race5_Kim</strain>
    </source>
</reference>
<evidence type="ECO:0008006" key="3">
    <source>
        <dbReference type="Google" id="ProtNLM"/>
    </source>
</evidence>
<organism evidence="1 2">
    <name type="scientific">Passalora fulva</name>
    <name type="common">Tomato leaf mold</name>
    <name type="synonym">Cladosporium fulvum</name>
    <dbReference type="NCBI Taxonomy" id="5499"/>
    <lineage>
        <taxon>Eukaryota</taxon>
        <taxon>Fungi</taxon>
        <taxon>Dikarya</taxon>
        <taxon>Ascomycota</taxon>
        <taxon>Pezizomycotina</taxon>
        <taxon>Dothideomycetes</taxon>
        <taxon>Dothideomycetidae</taxon>
        <taxon>Mycosphaerellales</taxon>
        <taxon>Mycosphaerellaceae</taxon>
        <taxon>Fulvia</taxon>
    </lineage>
</organism>